<reference evidence="1" key="1">
    <citation type="submission" date="2019-02" db="EMBL/GenBank/DDBJ databases">
        <authorList>
            <person name="Gruber-Vodicka R. H."/>
            <person name="Seah K. B. B."/>
        </authorList>
    </citation>
    <scope>NUCLEOTIDE SEQUENCE</scope>
    <source>
        <strain evidence="1">BECK_BZ163</strain>
        <strain evidence="3">BECK_BZ164</strain>
        <strain evidence="2">BECK_BZ165</strain>
    </source>
</reference>
<dbReference type="PIRSF" id="PIRSF004649">
    <property type="entry name" value="MlaC"/>
    <property type="match status" value="1"/>
</dbReference>
<dbReference type="AlphaFoldDB" id="A0A450S0A0"/>
<dbReference type="EMBL" id="CAADFL010000029">
    <property type="protein sequence ID" value="VFK06991.1"/>
    <property type="molecule type" value="Genomic_DNA"/>
</dbReference>
<evidence type="ECO:0000313" key="2">
    <source>
        <dbReference type="EMBL" id="VFJ45793.1"/>
    </source>
</evidence>
<dbReference type="InterPro" id="IPR008869">
    <property type="entry name" value="MlaC/ttg2D"/>
</dbReference>
<dbReference type="Gene3D" id="3.10.450.710">
    <property type="entry name" value="Tgt2/MlaC"/>
    <property type="match status" value="1"/>
</dbReference>
<dbReference type="InterPro" id="IPR042245">
    <property type="entry name" value="Tgt2/MlaC_sf"/>
</dbReference>
<dbReference type="PANTHER" id="PTHR36573">
    <property type="entry name" value="INTERMEMBRANE PHOSPHOLIPID TRANSPORT SYSTEM BINDING PROTEIN MLAC"/>
    <property type="match status" value="1"/>
</dbReference>
<dbReference type="PANTHER" id="PTHR36573:SF1">
    <property type="entry name" value="INTERMEMBRANE PHOSPHOLIPID TRANSPORT SYSTEM BINDING PROTEIN MLAC"/>
    <property type="match status" value="1"/>
</dbReference>
<evidence type="ECO:0000313" key="1">
    <source>
        <dbReference type="EMBL" id="VFJ44843.1"/>
    </source>
</evidence>
<dbReference type="EMBL" id="CAADFA010000030">
    <property type="protein sequence ID" value="VFJ45793.1"/>
    <property type="molecule type" value="Genomic_DNA"/>
</dbReference>
<sequence>MMGIMRFYRTAIIGLFFPGLFFIVQQSYAEPVRAVTKATPEQGLEMVRETSRRLLESIEQEGLDVDPNQNRLYELIDEIVFSKFDFHGISSKILGRDWRKATSEQKVQFIDQFKIYLVRTYATALNKYRGQKIEYLPVRTGKSTRVIKVQTRVELMDADPVDIDYVLLLSKNGSWKVVDILVEGISLVVTHRSSFRMELKQKGISGLIIKLKEHNQGDT</sequence>
<gene>
    <name evidence="1" type="ORF">BECKFM1743A_GA0114220_1002110</name>
    <name evidence="3" type="ORF">BECKFM1743B_GA0114221_100294</name>
    <name evidence="2" type="ORF">BECKFM1743C_GA0114222_1003010</name>
</gene>
<dbReference type="Pfam" id="PF05494">
    <property type="entry name" value="MlaC"/>
    <property type="match status" value="1"/>
</dbReference>
<name>A0A450S0A0_9GAMM</name>
<evidence type="ECO:0000313" key="3">
    <source>
        <dbReference type="EMBL" id="VFK06991.1"/>
    </source>
</evidence>
<organism evidence="1">
    <name type="scientific">Candidatus Kentrum sp. FM</name>
    <dbReference type="NCBI Taxonomy" id="2126340"/>
    <lineage>
        <taxon>Bacteria</taxon>
        <taxon>Pseudomonadati</taxon>
        <taxon>Pseudomonadota</taxon>
        <taxon>Gammaproteobacteria</taxon>
        <taxon>Candidatus Kentrum</taxon>
    </lineage>
</organism>
<dbReference type="EMBL" id="CAADEZ010000021">
    <property type="protein sequence ID" value="VFJ44843.1"/>
    <property type="molecule type" value="Genomic_DNA"/>
</dbReference>
<accession>A0A450S0A0</accession>
<protein>
    <submittedName>
        <fullName evidence="1">Phospholipid transport system substrate-binding protein</fullName>
    </submittedName>
</protein>
<proteinExistence type="predicted"/>